<proteinExistence type="predicted"/>
<dbReference type="AlphaFoldDB" id="A0A7Z0E8F4"/>
<accession>A0A7Z0E8F4</accession>
<protein>
    <recommendedName>
        <fullName evidence="1">Putative endonuclease Z1 domain-containing protein</fullName>
    </recommendedName>
</protein>
<evidence type="ECO:0000259" key="1">
    <source>
        <dbReference type="Pfam" id="PF10593"/>
    </source>
</evidence>
<dbReference type="InterPro" id="IPR018310">
    <property type="entry name" value="Put_endonuclease_Z1-dom"/>
</dbReference>
<reference evidence="2 3" key="1">
    <citation type="submission" date="2020-07" db="EMBL/GenBank/DDBJ databases">
        <title>Sequencing the genomes of 1000 actinobacteria strains.</title>
        <authorList>
            <person name="Klenk H.-P."/>
        </authorList>
    </citation>
    <scope>NUCLEOTIDE SEQUENCE [LARGE SCALE GENOMIC DNA]</scope>
    <source>
        <strain evidence="2 3">DSM 15664</strain>
    </source>
</reference>
<dbReference type="Proteomes" id="UP000560069">
    <property type="component" value="Unassembled WGS sequence"/>
</dbReference>
<evidence type="ECO:0000313" key="2">
    <source>
        <dbReference type="EMBL" id="NYJ16980.1"/>
    </source>
</evidence>
<feature type="domain" description="Putative endonuclease Z1" evidence="1">
    <location>
        <begin position="404"/>
        <end position="638"/>
    </location>
</feature>
<organism evidence="2 3">
    <name type="scientific">Nesterenkonia sandarakina</name>
    <dbReference type="NCBI Taxonomy" id="272918"/>
    <lineage>
        <taxon>Bacteria</taxon>
        <taxon>Bacillati</taxon>
        <taxon>Actinomycetota</taxon>
        <taxon>Actinomycetes</taxon>
        <taxon>Micrococcales</taxon>
        <taxon>Micrococcaceae</taxon>
        <taxon>Nesterenkonia</taxon>
    </lineage>
</organism>
<sequence>MPAYNQLTSMVIGWADGLKAGAIPTELELRGMVQNVANMLDFAGDLGHGDRDGVLDSVTRELLTRVNTTQTIGEAVASYYRPWIGDAWADAGRDWEYWNTYKRLLQKQGRPPKMLTTLEEDVKNILELVGDPREEGHWQRRGLVMGDVQSGKTSNFVGLMNMAADAGYRLFVVVGGHTEDLRSQTQDRVDEGFIGRRSIDLDGRNLKGDRLVGVGPLRDRNSIISVTTTETDFVASSRRALQLGDLDNSVSAPVVLVVKKNSSILKNLAAWLKKASNNGVLELPTMFIDDESDYASVNTNKKDQEEATAVNRAIRSILETSQRSTYIGFTATPFANVLTDPSSNGDLFPRHFVYSLYAPNNYSGAKEYFENNKSLHARNQVEDAEGSFPFKHKSTHKVPQLPDSLLEAIDAFIVSCAVTNLRGGIKSTRSMLVNVSRFKGVQRQVHDLVEEHVESIASVVRNVGAAPARDDQAPEAVLRLRDAWAREYADLDYSWEEVFAALPDAAEVIEAELVNGDTAKQRAEGADARARSHSDRGRRYIAVGGAILSRGLTLEGLVVSYFYQRTQLSDTLLQMGRWFGYRDSYKDLVRIWLPLEVMEWFLFTAEALEDIRKDVSRMRRLEMTPEDFGLKIQKHPEALKVTAANKMRHADSAEVNLAFDKLSVETKTAAIHEEAGAANRRALLDLVVACENEMSDPGLPAEKSQVGATSALAYSRVGRLVVEDFFSSFVPGPVDTNFARNSLTGSFVSDYVRSMNHEEGEIWDVVVISGEGSPVDELSPYGKVFANQRNQANLISDSPRPHIKFANSRVASGENLVTAARSLRNGPDSRWADVLLRRQEELLEEAVDTTKKRKLSESEVLQTIDRPILLVYPIQARRPNSDLSIGPEDGVLGLKLAFPALRDELGAIVEGVPNVRYVVNQIWLREAGLDSEDRVMGDEERDE</sequence>
<dbReference type="Pfam" id="PF10593">
    <property type="entry name" value="Z1"/>
    <property type="match status" value="1"/>
</dbReference>
<gene>
    <name evidence="2" type="ORF">HNR11_001514</name>
</gene>
<name>A0A7Z0E8F4_9MICC</name>
<dbReference type="RefSeq" id="WP_179441804.1">
    <property type="nucleotide sequence ID" value="NZ_BAAALK010000002.1"/>
</dbReference>
<dbReference type="EMBL" id="JACCFQ010000001">
    <property type="protein sequence ID" value="NYJ16980.1"/>
    <property type="molecule type" value="Genomic_DNA"/>
</dbReference>
<keyword evidence="3" id="KW-1185">Reference proteome</keyword>
<evidence type="ECO:0000313" key="3">
    <source>
        <dbReference type="Proteomes" id="UP000560069"/>
    </source>
</evidence>
<comment type="caution">
    <text evidence="2">The sequence shown here is derived from an EMBL/GenBank/DDBJ whole genome shotgun (WGS) entry which is preliminary data.</text>
</comment>